<keyword evidence="9" id="KW-1133">Transmembrane helix</keyword>
<feature type="signal peptide" evidence="10">
    <location>
        <begin position="1"/>
        <end position="24"/>
    </location>
</feature>
<dbReference type="EMBL" id="CP111020">
    <property type="protein sequence ID" value="WAR13800.1"/>
    <property type="molecule type" value="Genomic_DNA"/>
</dbReference>
<dbReference type="SMART" id="SM00208">
    <property type="entry name" value="TNFR"/>
    <property type="match status" value="4"/>
</dbReference>
<evidence type="ECO:0000256" key="10">
    <source>
        <dbReference type="SAM" id="SignalP"/>
    </source>
</evidence>
<evidence type="ECO:0000259" key="12">
    <source>
        <dbReference type="PROSITE" id="PS50050"/>
    </source>
</evidence>
<keyword evidence="9" id="KW-0812">Transmembrane</keyword>
<dbReference type="InterPro" id="IPR011029">
    <property type="entry name" value="DEATH-like_dom_sf"/>
</dbReference>
<dbReference type="InterPro" id="IPR001368">
    <property type="entry name" value="TNFR/NGFR_Cys_rich_reg"/>
</dbReference>
<accession>A0ABY7EVD6</accession>
<evidence type="ECO:0000256" key="3">
    <source>
        <dbReference type="ARBA" id="ARBA00022703"/>
    </source>
</evidence>
<feature type="chain" id="PRO_5046133347" evidence="10">
    <location>
        <begin position="25"/>
        <end position="392"/>
    </location>
</feature>
<evidence type="ECO:0000256" key="5">
    <source>
        <dbReference type="ARBA" id="ARBA00022737"/>
    </source>
</evidence>
<feature type="repeat" description="TNFR-Cys" evidence="8">
    <location>
        <begin position="66"/>
        <end position="115"/>
    </location>
</feature>
<dbReference type="Gene3D" id="2.10.50.10">
    <property type="entry name" value="Tumor Necrosis Factor Receptor, subunit A, domain 2"/>
    <property type="match status" value="2"/>
</dbReference>
<feature type="repeat" description="TNFR-Cys" evidence="8">
    <location>
        <begin position="157"/>
        <end position="198"/>
    </location>
</feature>
<dbReference type="PROSITE" id="PS50050">
    <property type="entry name" value="TNFR_NGFR_2"/>
    <property type="match status" value="2"/>
</dbReference>
<keyword evidence="6 8" id="KW-1015">Disulfide bond</keyword>
<evidence type="ECO:0000259" key="11">
    <source>
        <dbReference type="PROSITE" id="PS50017"/>
    </source>
</evidence>
<evidence type="ECO:0000256" key="6">
    <source>
        <dbReference type="ARBA" id="ARBA00023157"/>
    </source>
</evidence>
<dbReference type="Pfam" id="PF00531">
    <property type="entry name" value="Death"/>
    <property type="match status" value="1"/>
</dbReference>
<comment type="caution">
    <text evidence="8">Lacks conserved residue(s) required for the propagation of feature annotation.</text>
</comment>
<evidence type="ECO:0000256" key="4">
    <source>
        <dbReference type="ARBA" id="ARBA00022729"/>
    </source>
</evidence>
<keyword evidence="3" id="KW-0053">Apoptosis</keyword>
<evidence type="ECO:0000313" key="14">
    <source>
        <dbReference type="Proteomes" id="UP001164746"/>
    </source>
</evidence>
<keyword evidence="2" id="KW-0964">Secreted</keyword>
<proteinExistence type="predicted"/>
<feature type="disulfide bond" evidence="8">
    <location>
        <begin position="67"/>
        <end position="82"/>
    </location>
</feature>
<feature type="disulfide bond" evidence="8">
    <location>
        <begin position="180"/>
        <end position="198"/>
    </location>
</feature>
<keyword evidence="14" id="KW-1185">Reference proteome</keyword>
<reference evidence="13" key="1">
    <citation type="submission" date="2022-11" db="EMBL/GenBank/DDBJ databases">
        <title>Centuries of genome instability and evolution in soft-shell clam transmissible cancer (bioRxiv).</title>
        <authorList>
            <person name="Hart S.F.M."/>
            <person name="Yonemitsu M.A."/>
            <person name="Giersch R.M."/>
            <person name="Beal B.F."/>
            <person name="Arriagada G."/>
            <person name="Davis B.W."/>
            <person name="Ostrander E.A."/>
            <person name="Goff S.P."/>
            <person name="Metzger M.J."/>
        </authorList>
    </citation>
    <scope>NUCLEOTIDE SEQUENCE</scope>
    <source>
        <strain evidence="13">MELC-2E11</strain>
        <tissue evidence="13">Siphon/mantle</tissue>
    </source>
</reference>
<feature type="domain" description="TNFR-Cys" evidence="12">
    <location>
        <begin position="157"/>
        <end position="198"/>
    </location>
</feature>
<dbReference type="PROSITE" id="PS50017">
    <property type="entry name" value="DEATH_DOMAIN"/>
    <property type="match status" value="1"/>
</dbReference>
<dbReference type="PROSITE" id="PS00652">
    <property type="entry name" value="TNFR_NGFR_1"/>
    <property type="match status" value="1"/>
</dbReference>
<evidence type="ECO:0000256" key="2">
    <source>
        <dbReference type="ARBA" id="ARBA00022525"/>
    </source>
</evidence>
<feature type="transmembrane region" description="Helical" evidence="9">
    <location>
        <begin position="217"/>
        <end position="241"/>
    </location>
</feature>
<organism evidence="13 14">
    <name type="scientific">Mya arenaria</name>
    <name type="common">Soft-shell clam</name>
    <dbReference type="NCBI Taxonomy" id="6604"/>
    <lineage>
        <taxon>Eukaryota</taxon>
        <taxon>Metazoa</taxon>
        <taxon>Spiralia</taxon>
        <taxon>Lophotrochozoa</taxon>
        <taxon>Mollusca</taxon>
        <taxon>Bivalvia</taxon>
        <taxon>Autobranchia</taxon>
        <taxon>Heteroconchia</taxon>
        <taxon>Euheterodonta</taxon>
        <taxon>Imparidentia</taxon>
        <taxon>Neoheterodontei</taxon>
        <taxon>Myida</taxon>
        <taxon>Myoidea</taxon>
        <taxon>Myidae</taxon>
        <taxon>Mya</taxon>
    </lineage>
</organism>
<evidence type="ECO:0000313" key="13">
    <source>
        <dbReference type="EMBL" id="WAR13800.1"/>
    </source>
</evidence>
<dbReference type="PANTHER" id="PTHR23097:SF181">
    <property type="entry name" value="CASPASE-8-LIKE"/>
    <property type="match status" value="1"/>
</dbReference>
<evidence type="ECO:0000256" key="1">
    <source>
        <dbReference type="ARBA" id="ARBA00004613"/>
    </source>
</evidence>
<dbReference type="Proteomes" id="UP001164746">
    <property type="component" value="Chromosome 9"/>
</dbReference>
<keyword evidence="5" id="KW-0677">Repeat</keyword>
<evidence type="ECO:0000256" key="9">
    <source>
        <dbReference type="SAM" id="Phobius"/>
    </source>
</evidence>
<gene>
    <name evidence="13" type="ORF">MAR_003905</name>
</gene>
<dbReference type="PANTHER" id="PTHR23097">
    <property type="entry name" value="TUMOR NECROSIS FACTOR RECEPTOR SUPERFAMILY MEMBER"/>
    <property type="match status" value="1"/>
</dbReference>
<name>A0ABY7EVD6_MYAAR</name>
<comment type="subcellular location">
    <subcellularLocation>
        <location evidence="1">Secreted</location>
    </subcellularLocation>
</comment>
<dbReference type="Pfam" id="PF00020">
    <property type="entry name" value="TNFR_c6"/>
    <property type="match status" value="1"/>
</dbReference>
<keyword evidence="7" id="KW-0325">Glycoprotein</keyword>
<feature type="domain" description="Death" evidence="11">
    <location>
        <begin position="280"/>
        <end position="356"/>
    </location>
</feature>
<dbReference type="InterPro" id="IPR052459">
    <property type="entry name" value="TNFRSF_decoy_receptor"/>
</dbReference>
<dbReference type="Gene3D" id="1.10.533.10">
    <property type="entry name" value="Death Domain, Fas"/>
    <property type="match status" value="1"/>
</dbReference>
<feature type="disulfide bond" evidence="8">
    <location>
        <begin position="177"/>
        <end position="190"/>
    </location>
</feature>
<keyword evidence="9" id="KW-0472">Membrane</keyword>
<dbReference type="SUPFAM" id="SSF57586">
    <property type="entry name" value="TNF receptor-like"/>
    <property type="match status" value="2"/>
</dbReference>
<dbReference type="SUPFAM" id="SSF47986">
    <property type="entry name" value="DEATH domain"/>
    <property type="match status" value="1"/>
</dbReference>
<protein>
    <submittedName>
        <fullName evidence="13">TNR16-like protein</fullName>
    </submittedName>
</protein>
<feature type="domain" description="TNFR-Cys" evidence="12">
    <location>
        <begin position="66"/>
        <end position="115"/>
    </location>
</feature>
<sequence length="392" mass="43437">MFNKNLNIFIVLISIIIVSGKTEACSDEQNYPFYTTQEGNTCRKCPPGHYLVQECSINYTNLTCLPCQPNTFTPCNNADRKCTPCRPECPGNHRPDDEQRQFISEKCTSTSDIVCSCVQGYWKEPGAHGECRTISTCSVGEGVAKLASMFSDTVCVPCVNGSTFSDFSSAKEACKNCTVCEKKETRYQPCLQTSNSICKPVSSTDNGVQSPSKTVNIWLIVGVVVGLAVFVGIALGIAFCLRKKCCHRTLPQFSGQSTEMESHDIGIQILEVPWPATNLSDEQLLKITATIGNGWELLATALGLDKAAIFRIQHDNNLCVNTQVFQALISWRNRVESPTLRSLYQIMSSENVRNIVTIEWEKLNSLIKAICVENNDVIVPGDEPLYDRFHNN</sequence>
<keyword evidence="4 10" id="KW-0732">Signal</keyword>
<dbReference type="InterPro" id="IPR000488">
    <property type="entry name" value="Death_dom"/>
</dbReference>
<evidence type="ECO:0000256" key="7">
    <source>
        <dbReference type="ARBA" id="ARBA00023180"/>
    </source>
</evidence>
<evidence type="ECO:0000256" key="8">
    <source>
        <dbReference type="PROSITE-ProRule" id="PRU00206"/>
    </source>
</evidence>